<evidence type="ECO:0000313" key="1">
    <source>
        <dbReference type="EMBL" id="CAA6818073.1"/>
    </source>
</evidence>
<proteinExistence type="predicted"/>
<dbReference type="AlphaFoldDB" id="A0A6S6TQ75"/>
<organism evidence="1">
    <name type="scientific">uncultured Sulfurovum sp</name>
    <dbReference type="NCBI Taxonomy" id="269237"/>
    <lineage>
        <taxon>Bacteria</taxon>
        <taxon>Pseudomonadati</taxon>
        <taxon>Campylobacterota</taxon>
        <taxon>Epsilonproteobacteria</taxon>
        <taxon>Campylobacterales</taxon>
        <taxon>Sulfurovaceae</taxon>
        <taxon>Sulfurovum</taxon>
        <taxon>environmental samples</taxon>
    </lineage>
</organism>
<accession>A0A6S6TQ75</accession>
<reference evidence="1" key="1">
    <citation type="submission" date="2020-01" db="EMBL/GenBank/DDBJ databases">
        <authorList>
            <person name="Meier V. D."/>
            <person name="Meier V D."/>
        </authorList>
    </citation>
    <scope>NUCLEOTIDE SEQUENCE</scope>
    <source>
        <strain evidence="1">HLG_WM_MAG_01</strain>
    </source>
</reference>
<dbReference type="EMBL" id="CACVAS010000105">
    <property type="protein sequence ID" value="CAA6818073.1"/>
    <property type="molecule type" value="Genomic_DNA"/>
</dbReference>
<gene>
    <name evidence="1" type="ORF">HELGO_WM4644</name>
</gene>
<sequence length="37" mass="4436">MKRDIDRNTIRTEDGYIVILKEEKKNIEISTEMIINL</sequence>
<protein>
    <submittedName>
        <fullName evidence="1">Uncharacterized protein</fullName>
    </submittedName>
</protein>
<name>A0A6S6TQ75_9BACT</name>